<organism evidence="1 2">
    <name type="scientific">Coemansia reversa (strain ATCC 12441 / NRRL 1564)</name>
    <dbReference type="NCBI Taxonomy" id="763665"/>
    <lineage>
        <taxon>Eukaryota</taxon>
        <taxon>Fungi</taxon>
        <taxon>Fungi incertae sedis</taxon>
        <taxon>Zoopagomycota</taxon>
        <taxon>Kickxellomycotina</taxon>
        <taxon>Kickxellomycetes</taxon>
        <taxon>Kickxellales</taxon>
        <taxon>Kickxellaceae</taxon>
        <taxon>Coemansia</taxon>
    </lineage>
</organism>
<gene>
    <name evidence="1" type="ORF">COEREDRAFT_11452</name>
</gene>
<keyword evidence="2" id="KW-1185">Reference proteome</keyword>
<proteinExistence type="predicted"/>
<name>A0A2G5B3Z9_COERN</name>
<accession>A0A2G5B3Z9</accession>
<reference evidence="1 2" key="1">
    <citation type="journal article" date="2015" name="Genome Biol. Evol.">
        <title>Phylogenomic analyses indicate that early fungi evolved digesting cell walls of algal ancestors of land plants.</title>
        <authorList>
            <person name="Chang Y."/>
            <person name="Wang S."/>
            <person name="Sekimoto S."/>
            <person name="Aerts A.L."/>
            <person name="Choi C."/>
            <person name="Clum A."/>
            <person name="LaButti K.M."/>
            <person name="Lindquist E.A."/>
            <person name="Yee Ngan C."/>
            <person name="Ohm R.A."/>
            <person name="Salamov A.A."/>
            <person name="Grigoriev I.V."/>
            <person name="Spatafora J.W."/>
            <person name="Berbee M.L."/>
        </authorList>
    </citation>
    <scope>NUCLEOTIDE SEQUENCE [LARGE SCALE GENOMIC DNA]</scope>
    <source>
        <strain evidence="1 2">NRRL 1564</strain>
    </source>
</reference>
<sequence>MCKLNSNKGGTLDAMTMALIHSSHRIRAEDAQVRGAGRWTGGQVGRWSGKGKTGRGIRLHSSGIRCKYRGRVTPPPVSNGAWSEVMMSPTSLGLFPVHARVPTTSAASAT</sequence>
<dbReference type="EMBL" id="KZ303537">
    <property type="protein sequence ID" value="PIA13457.1"/>
    <property type="molecule type" value="Genomic_DNA"/>
</dbReference>
<dbReference type="AlphaFoldDB" id="A0A2G5B3Z9"/>
<evidence type="ECO:0000313" key="2">
    <source>
        <dbReference type="Proteomes" id="UP000242474"/>
    </source>
</evidence>
<evidence type="ECO:0000313" key="1">
    <source>
        <dbReference type="EMBL" id="PIA13457.1"/>
    </source>
</evidence>
<protein>
    <submittedName>
        <fullName evidence="1">Uncharacterized protein</fullName>
    </submittedName>
</protein>
<dbReference type="Proteomes" id="UP000242474">
    <property type="component" value="Unassembled WGS sequence"/>
</dbReference>